<evidence type="ECO:0000313" key="3">
    <source>
        <dbReference type="Proteomes" id="UP000252118"/>
    </source>
</evidence>
<dbReference type="InterPro" id="IPR000994">
    <property type="entry name" value="Pept_M24"/>
</dbReference>
<evidence type="ECO:0000259" key="1">
    <source>
        <dbReference type="Pfam" id="PF00557"/>
    </source>
</evidence>
<dbReference type="PANTHER" id="PTHR46112">
    <property type="entry name" value="AMINOPEPTIDASE"/>
    <property type="match status" value="1"/>
</dbReference>
<dbReference type="InterPro" id="IPR050659">
    <property type="entry name" value="Peptidase_M24B"/>
</dbReference>
<dbReference type="AlphaFoldDB" id="A0A366F2U9"/>
<dbReference type="SUPFAM" id="SSF55920">
    <property type="entry name" value="Creatinase/aminopeptidase"/>
    <property type="match status" value="1"/>
</dbReference>
<dbReference type="Pfam" id="PF00557">
    <property type="entry name" value="Peptidase_M24"/>
    <property type="match status" value="1"/>
</dbReference>
<dbReference type="RefSeq" id="WP_113967943.1">
    <property type="nucleotide sequence ID" value="NZ_QNRJ01000001.1"/>
</dbReference>
<accession>A0A366F2U9</accession>
<dbReference type="PANTHER" id="PTHR46112:SF3">
    <property type="entry name" value="AMINOPEPTIDASE YPDF"/>
    <property type="match status" value="1"/>
</dbReference>
<dbReference type="InterPro" id="IPR036005">
    <property type="entry name" value="Creatinase/aminopeptidase-like"/>
</dbReference>
<evidence type="ECO:0000313" key="2">
    <source>
        <dbReference type="EMBL" id="RBP08079.1"/>
    </source>
</evidence>
<name>A0A366F2U9_9BACI</name>
<sequence>MSGDMKHLPGILPLKKREETQNRWLFHRLNTLLPSLMKKNNLDMWIIAGREYNEDPVLKSLYPASIDGSGRLTILVFYLDGDQQVKRWVLHPNPNFEPFYERVWKPEECDQWECLKRLVEVHCPDTIALNYSPTFAASDGLSHSFYQHLSILLDEYSHKFVSAQHIIVDWLSIRSSKELTAYPSIAEFARKIAAEALSGAVIHPGITTTEDVVDWIRQCVLDLGMETSFYPTVDLQRKGAAMERLEGEIIRCGDIVHLDFGIRYLGLATDTQQLAYVLYPGEEEAPEGLQSALQTALRFEDIITEEMKVGRTGNEVFQRAMNKARGEEIEAMLYSHPIGYHCHEAGALMGLYDQQRDIPIKGDLPLTANTCYALEFNIKQYVPEWNQIVPIYLEEPVAFIQNQLEYMAKRQMGFYLI</sequence>
<protein>
    <submittedName>
        <fullName evidence="2">Metallopeptidase family M24</fullName>
    </submittedName>
</protein>
<comment type="caution">
    <text evidence="2">The sequence shown here is derived from an EMBL/GenBank/DDBJ whole genome shotgun (WGS) entry which is preliminary data.</text>
</comment>
<proteinExistence type="predicted"/>
<dbReference type="Gene3D" id="3.90.230.10">
    <property type="entry name" value="Creatinase/methionine aminopeptidase superfamily"/>
    <property type="match status" value="1"/>
</dbReference>
<organism evidence="2 3">
    <name type="scientific">Rossellomorea aquimaris</name>
    <dbReference type="NCBI Taxonomy" id="189382"/>
    <lineage>
        <taxon>Bacteria</taxon>
        <taxon>Bacillati</taxon>
        <taxon>Bacillota</taxon>
        <taxon>Bacilli</taxon>
        <taxon>Bacillales</taxon>
        <taxon>Bacillaceae</taxon>
        <taxon>Rossellomorea</taxon>
    </lineage>
</organism>
<feature type="domain" description="Peptidase M24" evidence="1">
    <location>
        <begin position="189"/>
        <end position="385"/>
    </location>
</feature>
<reference evidence="2 3" key="1">
    <citation type="submission" date="2018-06" db="EMBL/GenBank/DDBJ databases">
        <title>Freshwater and sediment microbial communities from various areas in North America, analyzing microbe dynamics in response to fracking.</title>
        <authorList>
            <person name="Lamendella R."/>
        </authorList>
    </citation>
    <scope>NUCLEOTIDE SEQUENCE [LARGE SCALE GENOMIC DNA]</scope>
    <source>
        <strain evidence="2 3">97B</strain>
    </source>
</reference>
<dbReference type="Proteomes" id="UP000252118">
    <property type="component" value="Unassembled WGS sequence"/>
</dbReference>
<dbReference type="EMBL" id="QNRJ01000001">
    <property type="protein sequence ID" value="RBP08079.1"/>
    <property type="molecule type" value="Genomic_DNA"/>
</dbReference>
<dbReference type="OrthoDB" id="9765815at2"/>
<gene>
    <name evidence="2" type="ORF">DET59_101452</name>
</gene>